<comment type="subcellular location">
    <subcellularLocation>
        <location evidence="1">Membrane</location>
        <topology evidence="1">Single-pass membrane protein</topology>
    </subcellularLocation>
</comment>
<dbReference type="Gene3D" id="3.30.40.10">
    <property type="entry name" value="Zinc/RING finger domain, C3HC4 (zinc finger)"/>
    <property type="match status" value="1"/>
</dbReference>
<keyword evidence="4" id="KW-0479">Metal-binding</keyword>
<dbReference type="PANTHER" id="PTHR46905">
    <property type="entry name" value="RING-H2 FINGER PROTEIN ATL78"/>
    <property type="match status" value="1"/>
</dbReference>
<feature type="domain" description="RING-type" evidence="11">
    <location>
        <begin position="571"/>
        <end position="613"/>
    </location>
</feature>
<evidence type="ECO:0000256" key="3">
    <source>
        <dbReference type="ARBA" id="ARBA00022692"/>
    </source>
</evidence>
<sequence length="630" mass="69653">MLPVSKWDPSLLTKCSSAALRESNSSSITLSTDGSCVLDTLPGGSYRLYPVDVEICREENIDGYLYVEVFVNRTTQDVTLVSEPLFRFVVDSEENLPLNNVSWNGSNKATAIATRGTHFRSWSLHSLHFCKSFIRGCSLFIACCPQLLPWLNSTWQGMRLPGAEDIRYNVNLSLVTLSLRDYDEKLPWYASVSAWTDDISFMLRAWCTGIKNCAEKCEEDSKRCAGVGNCKCFISRNNSACETGVTPLQSNSGGEDIQIYELVTTSQSTLASGEWNYFSLQAYDKKARILVELSRSQGDTALFLKPQNGNDSSMLPSASDFDKYADKIGPVELVPLQLFVPRSLYPGWLLRMRQRFCGSLPHDAPLSLVELFKPFGSTLKPGGMTYHVLSLDEMDGAHNLSVTLSYDGGQPILMWGESGNLPTLVNHAFKSDLQGPSQSARPSVYYMYNVASSNGSVVLAVYNADYFVREDSSFTVLVLVKEAEIAGKALKPALIILVVILTLLFACSTMGMVKFMLYRCYGGRPMRSVDQRTVENIDNVSEAEQGLERGLIESFPSIVYGGEVQVNETICSVCLGEYTVGEKLRVIPSCKHTFHMECVDVWLSRRSTCPVCRISLQPSSALEGPGVSSP</sequence>
<evidence type="ECO:0000313" key="13">
    <source>
        <dbReference type="Proteomes" id="UP001605036"/>
    </source>
</evidence>
<dbReference type="GO" id="GO:0016740">
    <property type="term" value="F:transferase activity"/>
    <property type="evidence" value="ECO:0007669"/>
    <property type="project" value="UniProtKB-KW"/>
</dbReference>
<dbReference type="GO" id="GO:0008270">
    <property type="term" value="F:zinc ion binding"/>
    <property type="evidence" value="ECO:0007669"/>
    <property type="project" value="UniProtKB-KW"/>
</dbReference>
<dbReference type="PANTHER" id="PTHR46905:SF7">
    <property type="entry name" value="RING-H2 FINGER PROTEIN ATL78"/>
    <property type="match status" value="1"/>
</dbReference>
<evidence type="ECO:0000256" key="2">
    <source>
        <dbReference type="ARBA" id="ARBA00022679"/>
    </source>
</evidence>
<protein>
    <recommendedName>
        <fullName evidence="11">RING-type domain-containing protein</fullName>
    </recommendedName>
</protein>
<keyword evidence="5" id="KW-0862">Zinc</keyword>
<proteinExistence type="inferred from homology"/>
<keyword evidence="9" id="KW-0863">Zinc-finger</keyword>
<gene>
    <name evidence="12" type="ORF">R1flu_021775</name>
</gene>
<evidence type="ECO:0000256" key="8">
    <source>
        <dbReference type="ARBA" id="ARBA00024209"/>
    </source>
</evidence>
<dbReference type="EMBL" id="JBHFFA010000001">
    <property type="protein sequence ID" value="KAL2653647.1"/>
    <property type="molecule type" value="Genomic_DNA"/>
</dbReference>
<reference evidence="12 13" key="1">
    <citation type="submission" date="2024-09" db="EMBL/GenBank/DDBJ databases">
        <title>Chromosome-scale assembly of Riccia fluitans.</title>
        <authorList>
            <person name="Paukszto L."/>
            <person name="Sawicki J."/>
            <person name="Karawczyk K."/>
            <person name="Piernik-Szablinska J."/>
            <person name="Szczecinska M."/>
            <person name="Mazdziarz M."/>
        </authorList>
    </citation>
    <scope>NUCLEOTIDE SEQUENCE [LARGE SCALE GENOMIC DNA]</scope>
    <source>
        <strain evidence="12">Rf_01</strain>
        <tissue evidence="12">Aerial parts of the thallus</tissue>
    </source>
</reference>
<dbReference type="InterPro" id="IPR013083">
    <property type="entry name" value="Znf_RING/FYVE/PHD"/>
</dbReference>
<evidence type="ECO:0000256" key="9">
    <source>
        <dbReference type="PROSITE-ProRule" id="PRU00175"/>
    </source>
</evidence>
<evidence type="ECO:0000256" key="6">
    <source>
        <dbReference type="ARBA" id="ARBA00022989"/>
    </source>
</evidence>
<dbReference type="SUPFAM" id="SSF57850">
    <property type="entry name" value="RING/U-box"/>
    <property type="match status" value="1"/>
</dbReference>
<evidence type="ECO:0000256" key="10">
    <source>
        <dbReference type="SAM" id="Phobius"/>
    </source>
</evidence>
<comment type="similarity">
    <text evidence="8">Belongs to the RING-type zinc finger family. ATL subfamily.</text>
</comment>
<organism evidence="12 13">
    <name type="scientific">Riccia fluitans</name>
    <dbReference type="NCBI Taxonomy" id="41844"/>
    <lineage>
        <taxon>Eukaryota</taxon>
        <taxon>Viridiplantae</taxon>
        <taxon>Streptophyta</taxon>
        <taxon>Embryophyta</taxon>
        <taxon>Marchantiophyta</taxon>
        <taxon>Marchantiopsida</taxon>
        <taxon>Marchantiidae</taxon>
        <taxon>Marchantiales</taxon>
        <taxon>Ricciaceae</taxon>
        <taxon>Riccia</taxon>
    </lineage>
</organism>
<dbReference type="InterPro" id="IPR001841">
    <property type="entry name" value="Znf_RING"/>
</dbReference>
<keyword evidence="3 10" id="KW-0812">Transmembrane</keyword>
<evidence type="ECO:0000256" key="5">
    <source>
        <dbReference type="ARBA" id="ARBA00022833"/>
    </source>
</evidence>
<keyword evidence="6 10" id="KW-1133">Transmembrane helix</keyword>
<keyword evidence="2" id="KW-0808">Transferase</keyword>
<comment type="caution">
    <text evidence="12">The sequence shown here is derived from an EMBL/GenBank/DDBJ whole genome shotgun (WGS) entry which is preliminary data.</text>
</comment>
<evidence type="ECO:0000256" key="7">
    <source>
        <dbReference type="ARBA" id="ARBA00023136"/>
    </source>
</evidence>
<dbReference type="GO" id="GO:0016020">
    <property type="term" value="C:membrane"/>
    <property type="evidence" value="ECO:0007669"/>
    <property type="project" value="UniProtKB-SubCell"/>
</dbReference>
<dbReference type="AlphaFoldDB" id="A0ABD1ZRI0"/>
<dbReference type="CDD" id="cd16461">
    <property type="entry name" value="RING-H2_EL5-like"/>
    <property type="match status" value="1"/>
</dbReference>
<dbReference type="InterPro" id="IPR044602">
    <property type="entry name" value="ATL10/ATL72-79-like"/>
</dbReference>
<dbReference type="SMART" id="SM00184">
    <property type="entry name" value="RING"/>
    <property type="match status" value="1"/>
</dbReference>
<evidence type="ECO:0000256" key="1">
    <source>
        <dbReference type="ARBA" id="ARBA00004167"/>
    </source>
</evidence>
<dbReference type="Proteomes" id="UP001605036">
    <property type="component" value="Unassembled WGS sequence"/>
</dbReference>
<keyword evidence="7 10" id="KW-0472">Membrane</keyword>
<accession>A0ABD1ZRI0</accession>
<keyword evidence="13" id="KW-1185">Reference proteome</keyword>
<name>A0ABD1ZRI0_9MARC</name>
<dbReference type="Pfam" id="PF13639">
    <property type="entry name" value="zf-RING_2"/>
    <property type="match status" value="1"/>
</dbReference>
<feature type="transmembrane region" description="Helical" evidence="10">
    <location>
        <begin position="493"/>
        <end position="517"/>
    </location>
</feature>
<evidence type="ECO:0000256" key="4">
    <source>
        <dbReference type="ARBA" id="ARBA00022723"/>
    </source>
</evidence>
<evidence type="ECO:0000313" key="12">
    <source>
        <dbReference type="EMBL" id="KAL2653647.1"/>
    </source>
</evidence>
<evidence type="ECO:0000259" key="11">
    <source>
        <dbReference type="PROSITE" id="PS50089"/>
    </source>
</evidence>
<dbReference type="PROSITE" id="PS50089">
    <property type="entry name" value="ZF_RING_2"/>
    <property type="match status" value="1"/>
</dbReference>